<evidence type="ECO:0000313" key="3">
    <source>
        <dbReference type="EMBL" id="MTU41269.1"/>
    </source>
</evidence>
<protein>
    <submittedName>
        <fullName evidence="2">Uncharacterized protein</fullName>
    </submittedName>
</protein>
<evidence type="ECO:0000313" key="2">
    <source>
        <dbReference type="EMBL" id="MTU29758.1"/>
    </source>
</evidence>
<organism evidence="2 5">
    <name type="scientific">Parabacteroides merdae</name>
    <dbReference type="NCBI Taxonomy" id="46503"/>
    <lineage>
        <taxon>Bacteria</taxon>
        <taxon>Pseudomonadati</taxon>
        <taxon>Bacteroidota</taxon>
        <taxon>Bacteroidia</taxon>
        <taxon>Bacteroidales</taxon>
        <taxon>Tannerellaceae</taxon>
        <taxon>Parabacteroides</taxon>
    </lineage>
</organism>
<evidence type="ECO:0000313" key="5">
    <source>
        <dbReference type="Proteomes" id="UP000437446"/>
    </source>
</evidence>
<proteinExistence type="predicted"/>
<dbReference type="Proteomes" id="UP000434916">
    <property type="component" value="Unassembled WGS sequence"/>
</dbReference>
<sequence length="670" mass="77254">MEFFDNKLCISFRELVDGGIMTVPNYKYMASSGRIKVARRGGGAKGNGALIVIDSLPTSYKEKVEEKYPGGNAVLLRGWIISNYELDQAAVAFFMDWAARQSSDKASDELARKYAINASVLNTCIKLYNRSRDYRKLMGEKYDWSMMATTIETLREEFGHDLPASTLRFRKKVNEYKQYGYECLISGKFGNQCARKVDYKTERLVLSITVLPNQPYGSDVHEMYISFVCGELEVWDLETGEIFNHNDFTDKNGDPKELSESTIRNILNKPANQVLIEKKRRGWSEFYHEQMPHMHRHSGEFSLSQITMDDVDLPRRMKGGEYVHAYYAYDMVSQCRVGLAYGRDKDEALVVACFRDMFRLIERNGWGMPAGIEVEQHLMSKYKEGFLKAGEVFKFVRFCAPLNSQDKYAEPLNGAFKTTIAHKNHEGVGRWYGKGARRVDQKKISDSGNHTYEDRKYYTFEELVADDRRDCAEWNNTLHPNQKKYPGMTRWDVLVARINPTLRPLDKLTLSRYIGERVETSVRRNSTVRVAYADWWLSGPEVLEKLEPNNRKVTAFYLPDEEGKPTDVFLYQNDRYIDKVRPVVTYSRVMAEQTEEDKAAYTEQAKIMSHFDKWVRDNAIGQVGVAPVQREEEDEETESLVLPTAPVPEEPDEAYEWQPTNMAAMAIGDM</sequence>
<accession>A0A4Q5CEA3</accession>
<name>A0A4Q5CEA3_9BACT</name>
<comment type="caution">
    <text evidence="2">The sequence shown here is derived from an EMBL/GenBank/DDBJ whole genome shotgun (WGS) entry which is preliminary data.</text>
</comment>
<dbReference type="AlphaFoldDB" id="A0A4Q5CEA3"/>
<keyword evidence="4" id="KW-1185">Reference proteome</keyword>
<dbReference type="EMBL" id="WNCR01000004">
    <property type="protein sequence ID" value="MTU29758.1"/>
    <property type="molecule type" value="Genomic_DNA"/>
</dbReference>
<evidence type="ECO:0000256" key="1">
    <source>
        <dbReference type="SAM" id="MobiDB-lite"/>
    </source>
</evidence>
<dbReference type="RefSeq" id="WP_034530495.1">
    <property type="nucleotide sequence ID" value="NZ_JADNDR010000006.1"/>
</dbReference>
<gene>
    <name evidence="2" type="ORF">GMD66_11195</name>
    <name evidence="3" type="ORF">GMD82_17835</name>
</gene>
<dbReference type="Proteomes" id="UP000437446">
    <property type="component" value="Unassembled WGS sequence"/>
</dbReference>
<dbReference type="EMBL" id="WNCN01000032">
    <property type="protein sequence ID" value="MTU41269.1"/>
    <property type="molecule type" value="Genomic_DNA"/>
</dbReference>
<reference evidence="4 5" key="1">
    <citation type="journal article" date="2019" name="Nat. Med.">
        <title>A library of human gut bacterial isolates paired with longitudinal multiomics data enables mechanistic microbiome research.</title>
        <authorList>
            <person name="Poyet M."/>
            <person name="Groussin M."/>
            <person name="Gibbons S.M."/>
            <person name="Avila-Pacheco J."/>
            <person name="Jiang X."/>
            <person name="Kearney S.M."/>
            <person name="Perrotta A.R."/>
            <person name="Berdy B."/>
            <person name="Zhao S."/>
            <person name="Lieberman T.D."/>
            <person name="Swanson P.K."/>
            <person name="Smith M."/>
            <person name="Roesemann S."/>
            <person name="Alexander J.E."/>
            <person name="Rich S.A."/>
            <person name="Livny J."/>
            <person name="Vlamakis H."/>
            <person name="Clish C."/>
            <person name="Bullock K."/>
            <person name="Deik A."/>
            <person name="Scott J."/>
            <person name="Pierce K.A."/>
            <person name="Xavier R.J."/>
            <person name="Alm E.J."/>
        </authorList>
    </citation>
    <scope>NUCLEOTIDE SEQUENCE [LARGE SCALE GENOMIC DNA]</scope>
    <source>
        <strain evidence="2 5">BIOML-A25</strain>
        <strain evidence="3 4">BIOML-A29</strain>
    </source>
</reference>
<evidence type="ECO:0000313" key="4">
    <source>
        <dbReference type="Proteomes" id="UP000434916"/>
    </source>
</evidence>
<feature type="region of interest" description="Disordered" evidence="1">
    <location>
        <begin position="627"/>
        <end position="656"/>
    </location>
</feature>